<feature type="transmembrane region" description="Helical" evidence="15">
    <location>
        <begin position="425"/>
        <end position="448"/>
    </location>
</feature>
<evidence type="ECO:0000256" key="6">
    <source>
        <dbReference type="ARBA" id="ARBA00022448"/>
    </source>
</evidence>
<dbReference type="FunFam" id="1.20.1250.20:FF:001511">
    <property type="entry name" value="Solute carrier family 2, facilitated glucose transporter member 5"/>
    <property type="match status" value="1"/>
</dbReference>
<evidence type="ECO:0000256" key="9">
    <source>
        <dbReference type="ARBA" id="ARBA00022692"/>
    </source>
</evidence>
<feature type="transmembrane region" description="Helical" evidence="15">
    <location>
        <begin position="291"/>
        <end position="312"/>
    </location>
</feature>
<dbReference type="NCBIfam" id="TIGR00879">
    <property type="entry name" value="SP"/>
    <property type="match status" value="1"/>
</dbReference>
<dbReference type="InterPro" id="IPR020846">
    <property type="entry name" value="MFS_dom"/>
</dbReference>
<evidence type="ECO:0000256" key="7">
    <source>
        <dbReference type="ARBA" id="ARBA00022475"/>
    </source>
</evidence>
<evidence type="ECO:0000256" key="2">
    <source>
        <dbReference type="ARBA" id="ARBA00004135"/>
    </source>
</evidence>
<comment type="caution">
    <text evidence="17">The sequence shown here is derived from an EMBL/GenBank/DDBJ whole genome shotgun (WGS) entry which is preliminary data.</text>
</comment>
<dbReference type="InterPro" id="IPR003663">
    <property type="entry name" value="Sugar/inositol_transpt"/>
</dbReference>
<keyword evidence="11 15" id="KW-0472">Membrane</keyword>
<feature type="transmembrane region" description="Helical" evidence="15">
    <location>
        <begin position="31"/>
        <end position="49"/>
    </location>
</feature>
<feature type="transmembrane region" description="Helical" evidence="15">
    <location>
        <begin position="332"/>
        <end position="351"/>
    </location>
</feature>
<feature type="transmembrane region" description="Helical" evidence="15">
    <location>
        <begin position="207"/>
        <end position="228"/>
    </location>
</feature>
<evidence type="ECO:0000256" key="13">
    <source>
        <dbReference type="ARBA" id="ARBA00031099"/>
    </source>
</evidence>
<evidence type="ECO:0000313" key="18">
    <source>
        <dbReference type="Proteomes" id="UP001557470"/>
    </source>
</evidence>
<name>A0ABD0WMT7_UMBPY</name>
<evidence type="ECO:0000256" key="14">
    <source>
        <dbReference type="RuleBase" id="RU003346"/>
    </source>
</evidence>
<dbReference type="PANTHER" id="PTHR23503:SF54">
    <property type="entry name" value="MAJOR FACILITATOR SUPERFAMILY (MFS) PROFILE DOMAIN-CONTAINING PROTEIN"/>
    <property type="match status" value="1"/>
</dbReference>
<evidence type="ECO:0000256" key="10">
    <source>
        <dbReference type="ARBA" id="ARBA00022989"/>
    </source>
</evidence>
<comment type="catalytic activity">
    <reaction evidence="1">
        <text>D-fructose(out) = D-fructose(in)</text>
        <dbReference type="Rhea" id="RHEA:60372"/>
        <dbReference type="ChEBI" id="CHEBI:37721"/>
    </reaction>
</comment>
<dbReference type="PROSITE" id="PS00217">
    <property type="entry name" value="SUGAR_TRANSPORT_2"/>
    <property type="match status" value="1"/>
</dbReference>
<dbReference type="PROSITE" id="PS50850">
    <property type="entry name" value="MFS"/>
    <property type="match status" value="1"/>
</dbReference>
<keyword evidence="9 15" id="KW-0812">Transmembrane</keyword>
<dbReference type="PANTHER" id="PTHR23503">
    <property type="entry name" value="SOLUTE CARRIER FAMILY 2"/>
    <property type="match status" value="1"/>
</dbReference>
<organism evidence="17 18">
    <name type="scientific">Umbra pygmaea</name>
    <name type="common">Eastern mudminnow</name>
    <dbReference type="NCBI Taxonomy" id="75934"/>
    <lineage>
        <taxon>Eukaryota</taxon>
        <taxon>Metazoa</taxon>
        <taxon>Chordata</taxon>
        <taxon>Craniata</taxon>
        <taxon>Vertebrata</taxon>
        <taxon>Euteleostomi</taxon>
        <taxon>Actinopterygii</taxon>
        <taxon>Neopterygii</taxon>
        <taxon>Teleostei</taxon>
        <taxon>Protacanthopterygii</taxon>
        <taxon>Esociformes</taxon>
        <taxon>Umbridae</taxon>
        <taxon>Umbra</taxon>
    </lineage>
</organism>
<keyword evidence="8" id="KW-0762">Sugar transport</keyword>
<keyword evidence="10 15" id="KW-1133">Transmembrane helix</keyword>
<feature type="domain" description="Major facilitator superfamily (MFS) profile" evidence="16">
    <location>
        <begin position="36"/>
        <end position="479"/>
    </location>
</feature>
<reference evidence="17 18" key="1">
    <citation type="submission" date="2024-06" db="EMBL/GenBank/DDBJ databases">
        <authorList>
            <person name="Pan Q."/>
            <person name="Wen M."/>
            <person name="Jouanno E."/>
            <person name="Zahm M."/>
            <person name="Klopp C."/>
            <person name="Cabau C."/>
            <person name="Louis A."/>
            <person name="Berthelot C."/>
            <person name="Parey E."/>
            <person name="Roest Crollius H."/>
            <person name="Montfort J."/>
            <person name="Robinson-Rechavi M."/>
            <person name="Bouchez O."/>
            <person name="Lampietro C."/>
            <person name="Lopez Roques C."/>
            <person name="Donnadieu C."/>
            <person name="Postlethwait J."/>
            <person name="Bobe J."/>
            <person name="Verreycken H."/>
            <person name="Guiguen Y."/>
        </authorList>
    </citation>
    <scope>NUCLEOTIDE SEQUENCE [LARGE SCALE GENOMIC DNA]</scope>
    <source>
        <strain evidence="17">Up_M1</strain>
        <tissue evidence="17">Testis</tissue>
    </source>
</reference>
<evidence type="ECO:0000259" key="16">
    <source>
        <dbReference type="PROSITE" id="PS50850"/>
    </source>
</evidence>
<keyword evidence="7" id="KW-1003">Cell membrane</keyword>
<dbReference type="Proteomes" id="UP001557470">
    <property type="component" value="Unassembled WGS sequence"/>
</dbReference>
<dbReference type="InterPro" id="IPR045263">
    <property type="entry name" value="GLUT"/>
</dbReference>
<dbReference type="GO" id="GO:1990539">
    <property type="term" value="P:fructose import across plasma membrane"/>
    <property type="evidence" value="ECO:0007669"/>
    <property type="project" value="UniProtKB-ARBA"/>
</dbReference>
<proteinExistence type="inferred from homology"/>
<evidence type="ECO:0000256" key="15">
    <source>
        <dbReference type="SAM" id="Phobius"/>
    </source>
</evidence>
<keyword evidence="6 14" id="KW-0813">Transport</keyword>
<evidence type="ECO:0000256" key="1">
    <source>
        <dbReference type="ARBA" id="ARBA00000590"/>
    </source>
</evidence>
<feature type="transmembrane region" description="Helical" evidence="15">
    <location>
        <begin position="119"/>
        <end position="138"/>
    </location>
</feature>
<evidence type="ECO:0000313" key="17">
    <source>
        <dbReference type="EMBL" id="KAL0965577.1"/>
    </source>
</evidence>
<feature type="transmembrane region" description="Helical" evidence="15">
    <location>
        <begin position="144"/>
        <end position="164"/>
    </location>
</feature>
<evidence type="ECO:0000256" key="8">
    <source>
        <dbReference type="ARBA" id="ARBA00022597"/>
    </source>
</evidence>
<accession>A0ABD0WMT7</accession>
<feature type="transmembrane region" description="Helical" evidence="15">
    <location>
        <begin position="454"/>
        <end position="475"/>
    </location>
</feature>
<evidence type="ECO:0000256" key="12">
    <source>
        <dbReference type="ARBA" id="ARBA00029961"/>
    </source>
</evidence>
<dbReference type="PRINTS" id="PR00171">
    <property type="entry name" value="SUGRTRNSPORT"/>
</dbReference>
<protein>
    <recommendedName>
        <fullName evidence="5">Solute carrier family 2, facilitated glucose transporter member 5</fullName>
    </recommendedName>
    <alternativeName>
        <fullName evidence="13">Fructose transporter</fullName>
    </alternativeName>
    <alternativeName>
        <fullName evidence="12">Glucose transporter type 5, small intestine</fullName>
    </alternativeName>
</protein>
<dbReference type="AlphaFoldDB" id="A0ABD0WMT7"/>
<evidence type="ECO:0000256" key="11">
    <source>
        <dbReference type="ARBA" id="ARBA00023136"/>
    </source>
</evidence>
<comment type="subcellular location">
    <subcellularLocation>
        <location evidence="2">Cell membrane</location>
        <location evidence="2">Sarcolemma</location>
    </subcellularLocation>
    <subcellularLocation>
        <location evidence="3">Cell membrane</location>
        <topology evidence="3">Multi-pass membrane protein</topology>
    </subcellularLocation>
</comment>
<feature type="transmembrane region" description="Helical" evidence="15">
    <location>
        <begin position="386"/>
        <end position="413"/>
    </location>
</feature>
<evidence type="ECO:0000256" key="5">
    <source>
        <dbReference type="ARBA" id="ARBA00015973"/>
    </source>
</evidence>
<dbReference type="Gene3D" id="1.20.1250.20">
    <property type="entry name" value="MFS general substrate transporter like domains"/>
    <property type="match status" value="1"/>
</dbReference>
<feature type="transmembrane region" description="Helical" evidence="15">
    <location>
        <begin position="176"/>
        <end position="195"/>
    </location>
</feature>
<dbReference type="SUPFAM" id="SSF103473">
    <property type="entry name" value="MFS general substrate transporter"/>
    <property type="match status" value="1"/>
</dbReference>
<dbReference type="GO" id="GO:0042383">
    <property type="term" value="C:sarcolemma"/>
    <property type="evidence" value="ECO:0007669"/>
    <property type="project" value="UniProtKB-SubCell"/>
</dbReference>
<feature type="transmembrane region" description="Helical" evidence="15">
    <location>
        <begin position="84"/>
        <end position="107"/>
    </location>
</feature>
<keyword evidence="18" id="KW-1185">Reference proteome</keyword>
<dbReference type="EMBL" id="JAGEUA010000009">
    <property type="protein sequence ID" value="KAL0965577.1"/>
    <property type="molecule type" value="Genomic_DNA"/>
</dbReference>
<sequence>MSCICPLSWYYFLNKGLAMSHTLTLLLDKPVLIAAIFIMGIGGTFQYGFNISVMTSPSIFIKELVNATCIQRYGKSLELWEVNLIWSIVVSIFSIGGLLGSLCAGRLASAYGRKKCLQLNNLIAIVAAVMMMLSKTAMSFEMIMVARLLYGINAGVGLTVHTTYMVECCPKRLRGMVGVSVATFVSIGKLFGQLLGISELLGTEKLWPWLLGSCGVAALLQLATLPLLPESPRYLLLDQGDRQGCEKAIRKLWGNKDHSVEVDEMLGEHASMKGVRNHTVLQLIMDRSVRWQLLTVLVTFSTLQWCGINAVYLYSFEVFQTAGIPTYQLRHAALGTGLCELSTSLACFMLVESSGRRLLLYRGYFCMTVTLGLLTLTLYLQTVVSWMPYCSMVLIFIFIFFFCSGPAGVTAPLPGEIFNQSFRSASFTIAFTLNWLGLFLLGLLFPLIVENLDYFCFLIFLVFCFLTGLFVWYNVPETKNRTIMEITAEYVKMHPTKESSDREMTMPKSSDINACAATKL</sequence>
<evidence type="ECO:0000256" key="4">
    <source>
        <dbReference type="ARBA" id="ARBA00007004"/>
    </source>
</evidence>
<dbReference type="InterPro" id="IPR036259">
    <property type="entry name" value="MFS_trans_sf"/>
</dbReference>
<gene>
    <name evidence="17" type="ORF">UPYG_G00283150</name>
</gene>
<feature type="transmembrane region" description="Helical" evidence="15">
    <location>
        <begin position="363"/>
        <end position="380"/>
    </location>
</feature>
<dbReference type="InterPro" id="IPR005828">
    <property type="entry name" value="MFS_sugar_transport-like"/>
</dbReference>
<evidence type="ECO:0000256" key="3">
    <source>
        <dbReference type="ARBA" id="ARBA00004651"/>
    </source>
</evidence>
<comment type="similarity">
    <text evidence="4">Belongs to the major facilitator superfamily. Sugar transporter (TC 2.A.1.1) family. Glucose transporter subfamily.</text>
</comment>
<dbReference type="GO" id="GO:0005353">
    <property type="term" value="F:fructose transmembrane transporter activity"/>
    <property type="evidence" value="ECO:0007669"/>
    <property type="project" value="UniProtKB-ARBA"/>
</dbReference>
<dbReference type="InterPro" id="IPR005829">
    <property type="entry name" value="Sugar_transporter_CS"/>
</dbReference>
<dbReference type="Pfam" id="PF00083">
    <property type="entry name" value="Sugar_tr"/>
    <property type="match status" value="1"/>
</dbReference>